<dbReference type="RefSeq" id="WP_048470740.1">
    <property type="nucleotide sequence ID" value="NZ_JYNL01000025.1"/>
</dbReference>
<dbReference type="GO" id="GO:0046406">
    <property type="term" value="F:magnesium protoporphyrin IX methyltransferase activity"/>
    <property type="evidence" value="ECO:0007669"/>
    <property type="project" value="UniProtKB-EC"/>
</dbReference>
<keyword evidence="2" id="KW-0808">Transferase</keyword>
<dbReference type="STRING" id="37916.MCHLDSM_03165"/>
<dbReference type="AlphaFoldDB" id="A0A0J6VYY2"/>
<dbReference type="EC" id="2.1.1.11" evidence="2"/>
<dbReference type="SMR" id="A0A0J6VYY2"/>
<dbReference type="Pfam" id="PF08241">
    <property type="entry name" value="Methyltransf_11"/>
    <property type="match status" value="1"/>
</dbReference>
<keyword evidence="3" id="KW-1185">Reference proteome</keyword>
<reference evidence="2 3" key="1">
    <citation type="journal article" date="2015" name="Genome Biol. Evol.">
        <title>Characterization of Three Mycobacterium spp. with Potential Use in Bioremediation by Genome Sequencing and Comparative Genomics.</title>
        <authorList>
            <person name="Das S."/>
            <person name="Pettersson B.M."/>
            <person name="Behra P.R."/>
            <person name="Ramesh M."/>
            <person name="Dasgupta S."/>
            <person name="Bhattacharya A."/>
            <person name="Kirsebom L.A."/>
        </authorList>
    </citation>
    <scope>NUCLEOTIDE SEQUENCE [LARGE SCALE GENOMIC DNA]</scope>
    <source>
        <strain evidence="2 3">DSM 43826</strain>
    </source>
</reference>
<comment type="caution">
    <text evidence="2">The sequence shown here is derived from an EMBL/GenBank/DDBJ whole genome shotgun (WGS) entry which is preliminary data.</text>
</comment>
<dbReference type="Proteomes" id="UP000036513">
    <property type="component" value="Unassembled WGS sequence"/>
</dbReference>
<dbReference type="InterPro" id="IPR029063">
    <property type="entry name" value="SAM-dependent_MTases_sf"/>
</dbReference>
<evidence type="ECO:0000259" key="1">
    <source>
        <dbReference type="Pfam" id="PF08241"/>
    </source>
</evidence>
<dbReference type="InterPro" id="IPR013216">
    <property type="entry name" value="Methyltransf_11"/>
</dbReference>
<organism evidence="2 3">
    <name type="scientific">Mycolicibacterium chlorophenolicum</name>
    <dbReference type="NCBI Taxonomy" id="37916"/>
    <lineage>
        <taxon>Bacteria</taxon>
        <taxon>Bacillati</taxon>
        <taxon>Actinomycetota</taxon>
        <taxon>Actinomycetes</taxon>
        <taxon>Mycobacteriales</taxon>
        <taxon>Mycobacteriaceae</taxon>
        <taxon>Mycolicibacterium</taxon>
    </lineage>
</organism>
<dbReference type="PATRIC" id="fig|37916.4.peg.3090"/>
<feature type="domain" description="Methyltransferase type 11" evidence="1">
    <location>
        <begin position="42"/>
        <end position="132"/>
    </location>
</feature>
<dbReference type="Gene3D" id="3.40.50.150">
    <property type="entry name" value="Vaccinia Virus protein VP39"/>
    <property type="match status" value="1"/>
</dbReference>
<accession>A0A0J6VYY2</accession>
<dbReference type="SUPFAM" id="SSF53335">
    <property type="entry name" value="S-adenosyl-L-methionine-dependent methyltransferases"/>
    <property type="match status" value="1"/>
</dbReference>
<dbReference type="CDD" id="cd02440">
    <property type="entry name" value="AdoMet_MTases"/>
    <property type="match status" value="1"/>
</dbReference>
<name>A0A0J6VYY2_9MYCO</name>
<dbReference type="PANTHER" id="PTHR43464">
    <property type="entry name" value="METHYLTRANSFERASE"/>
    <property type="match status" value="1"/>
</dbReference>
<dbReference type="EMBL" id="JYNL01000025">
    <property type="protein sequence ID" value="KMO76290.1"/>
    <property type="molecule type" value="Genomic_DNA"/>
</dbReference>
<sequence length="257" mass="26927">MSSPSIWSAGRYDAVGERIAHIAERVVDAVGRRRPLADATVVDLACGTGSAAVAAAARGAQVTGVDLTPELIDLAARRAPHITWTVGDAADTGLPGGSFDAVVSNMGIIFVEPVSQVAEIARLLKPSGVLAFSSWVRAQSNPLFDPVIAVLGAPATVGFSPDQWGDEALVADRLAPHFTELEFERGEHRWEFASVSAALEWLQTESPMHVATFGRAGGARQELADAFAAALQQHAEPSGVVAFASPYVVVSAVYRAS</sequence>
<proteinExistence type="predicted"/>
<keyword evidence="2" id="KW-0489">Methyltransferase</keyword>
<protein>
    <submittedName>
        <fullName evidence="2">Magnesium-protoporphyrin O-methyltransferase</fullName>
        <ecNumber evidence="2">2.1.1.11</ecNumber>
    </submittedName>
</protein>
<evidence type="ECO:0000313" key="3">
    <source>
        <dbReference type="Proteomes" id="UP000036513"/>
    </source>
</evidence>
<dbReference type="GO" id="GO:0032259">
    <property type="term" value="P:methylation"/>
    <property type="evidence" value="ECO:0007669"/>
    <property type="project" value="UniProtKB-KW"/>
</dbReference>
<gene>
    <name evidence="2" type="primary">bchM</name>
    <name evidence="2" type="ORF">MCHLDSM_03165</name>
</gene>
<evidence type="ECO:0000313" key="2">
    <source>
        <dbReference type="EMBL" id="KMO76290.1"/>
    </source>
</evidence>